<dbReference type="AlphaFoldDB" id="A0A2P5FMA2"/>
<comment type="caution">
    <text evidence="2">The sequence shown here is derived from an EMBL/GenBank/DDBJ whole genome shotgun (WGS) entry which is preliminary data.</text>
</comment>
<dbReference type="Proteomes" id="UP000237000">
    <property type="component" value="Unassembled WGS sequence"/>
</dbReference>
<dbReference type="PANTHER" id="PTHR34222">
    <property type="entry name" value="GAG_PRE-INTEGRS DOMAIN-CONTAINING PROTEIN"/>
    <property type="match status" value="1"/>
</dbReference>
<evidence type="ECO:0000313" key="3">
    <source>
        <dbReference type="Proteomes" id="UP000237000"/>
    </source>
</evidence>
<reference evidence="3" key="1">
    <citation type="submission" date="2016-06" db="EMBL/GenBank/DDBJ databases">
        <title>Parallel loss of symbiosis genes in relatives of nitrogen-fixing non-legume Parasponia.</title>
        <authorList>
            <person name="Van Velzen R."/>
            <person name="Holmer R."/>
            <person name="Bu F."/>
            <person name="Rutten L."/>
            <person name="Van Zeijl A."/>
            <person name="Liu W."/>
            <person name="Santuari L."/>
            <person name="Cao Q."/>
            <person name="Sharma T."/>
            <person name="Shen D."/>
            <person name="Roswanjaya Y."/>
            <person name="Wardhani T."/>
            <person name="Kalhor M.S."/>
            <person name="Jansen J."/>
            <person name="Van den Hoogen J."/>
            <person name="Gungor B."/>
            <person name="Hartog M."/>
            <person name="Hontelez J."/>
            <person name="Verver J."/>
            <person name="Yang W.-C."/>
            <person name="Schijlen E."/>
            <person name="Repin R."/>
            <person name="Schilthuizen M."/>
            <person name="Schranz E."/>
            <person name="Heidstra R."/>
            <person name="Miyata K."/>
            <person name="Fedorova E."/>
            <person name="Kohlen W."/>
            <person name="Bisseling T."/>
            <person name="Smit S."/>
            <person name="Geurts R."/>
        </authorList>
    </citation>
    <scope>NUCLEOTIDE SEQUENCE [LARGE SCALE GENOMIC DNA]</scope>
    <source>
        <strain evidence="3">cv. RG33-2</strain>
    </source>
</reference>
<evidence type="ECO:0000259" key="1">
    <source>
        <dbReference type="Pfam" id="PF22936"/>
    </source>
</evidence>
<name>A0A2P5FMA2_TREOI</name>
<evidence type="ECO:0000313" key="2">
    <source>
        <dbReference type="EMBL" id="PON98873.1"/>
    </source>
</evidence>
<dbReference type="InParanoid" id="A0A2P5FMA2"/>
<dbReference type="PANTHER" id="PTHR34222:SF40">
    <property type="match status" value="1"/>
</dbReference>
<proteinExistence type="predicted"/>
<organism evidence="2 3">
    <name type="scientific">Trema orientale</name>
    <name type="common">Charcoal tree</name>
    <name type="synonym">Celtis orientalis</name>
    <dbReference type="NCBI Taxonomy" id="63057"/>
    <lineage>
        <taxon>Eukaryota</taxon>
        <taxon>Viridiplantae</taxon>
        <taxon>Streptophyta</taxon>
        <taxon>Embryophyta</taxon>
        <taxon>Tracheophyta</taxon>
        <taxon>Spermatophyta</taxon>
        <taxon>Magnoliopsida</taxon>
        <taxon>eudicotyledons</taxon>
        <taxon>Gunneridae</taxon>
        <taxon>Pentapetalae</taxon>
        <taxon>rosids</taxon>
        <taxon>fabids</taxon>
        <taxon>Rosales</taxon>
        <taxon>Cannabaceae</taxon>
        <taxon>Trema</taxon>
    </lineage>
</organism>
<dbReference type="Pfam" id="PF22936">
    <property type="entry name" value="Pol_BBD"/>
    <property type="match status" value="1"/>
</dbReference>
<feature type="domain" description="Retrovirus-related Pol polyprotein from transposon TNT 1-94-like beta-barrel" evidence="1">
    <location>
        <begin position="257"/>
        <end position="330"/>
    </location>
</feature>
<protein>
    <recommendedName>
        <fullName evidence="1">Retrovirus-related Pol polyprotein from transposon TNT 1-94-like beta-barrel domain-containing protein</fullName>
    </recommendedName>
</protein>
<accession>A0A2P5FMA2</accession>
<dbReference type="OrthoDB" id="1190472at2759"/>
<sequence length="357" mass="40780">MAQEIYSDLGNTIVFELKSALKERKQGDPSITQYFNDLTNLWQELDLFQEVKWNCAEDGQKYKQMMEKERVFDFLHGLNKELDEVRGRVLWFKPFPEIREAFAEVRREEARKRVMLRGTRNAAPEDSSQNSTLVTKRNFPQYNGDQRGFRRNEWPWCDHCQRPGHTKEICWKLHGKPANWKPRRQTDGRGFQVITEEEKTEKGGSAFSKEQMEQLQAMFNQTQVQSMAQTIPNCSLAQTGDYQSAFTIKSETKNPCIIDSGASDHMTGCNSHFSTYTPCSGNLKIKIADGSLSLVAGKGTIFISENIKLQSVLHVPKLTCNLISVSKLSKDLTCIAKFSSSQCEFQDLSSGKTNRQC</sequence>
<gene>
    <name evidence="2" type="ORF">TorRG33x02_054880</name>
</gene>
<dbReference type="InterPro" id="IPR054722">
    <property type="entry name" value="PolX-like_BBD"/>
</dbReference>
<dbReference type="EMBL" id="JXTC01000022">
    <property type="protein sequence ID" value="PON98873.1"/>
    <property type="molecule type" value="Genomic_DNA"/>
</dbReference>
<keyword evidence="3" id="KW-1185">Reference proteome</keyword>